<dbReference type="VEuPathDB" id="VectorBase:ISCW024262"/>
<evidence type="ECO:0000313" key="3">
    <source>
        <dbReference type="Proteomes" id="UP000001555"/>
    </source>
</evidence>
<dbReference type="Proteomes" id="UP000001555">
    <property type="component" value="Unassembled WGS sequence"/>
</dbReference>
<keyword evidence="3" id="KW-1185">Reference proteome</keyword>
<dbReference type="AlphaFoldDB" id="B7PG07"/>
<feature type="non-terminal residue" evidence="1">
    <location>
        <position position="173"/>
    </location>
</feature>
<dbReference type="HOGENOM" id="CLU_1631235_0_0_1"/>
<dbReference type="VEuPathDB" id="VectorBase:ISCP_025194"/>
<dbReference type="EMBL" id="DS705234">
    <property type="protein sequence ID" value="EEC05529.1"/>
    <property type="molecule type" value="Genomic_DNA"/>
</dbReference>
<organism>
    <name type="scientific">Ixodes scapularis</name>
    <name type="common">Black-legged tick</name>
    <name type="synonym">Deer tick</name>
    <dbReference type="NCBI Taxonomy" id="6945"/>
    <lineage>
        <taxon>Eukaryota</taxon>
        <taxon>Metazoa</taxon>
        <taxon>Ecdysozoa</taxon>
        <taxon>Arthropoda</taxon>
        <taxon>Chelicerata</taxon>
        <taxon>Arachnida</taxon>
        <taxon>Acari</taxon>
        <taxon>Parasitiformes</taxon>
        <taxon>Ixodida</taxon>
        <taxon>Ixodoidea</taxon>
        <taxon>Ixodidae</taxon>
        <taxon>Ixodinae</taxon>
        <taxon>Ixodes</taxon>
    </lineage>
</organism>
<protein>
    <submittedName>
        <fullName evidence="1 2">Uncharacterized protein</fullName>
    </submittedName>
</protein>
<reference evidence="2" key="2">
    <citation type="submission" date="2020-05" db="UniProtKB">
        <authorList>
            <consortium name="EnsemblMetazoa"/>
        </authorList>
    </citation>
    <scope>IDENTIFICATION</scope>
    <source>
        <strain evidence="2">wikel</strain>
    </source>
</reference>
<dbReference type="PaxDb" id="6945-B7PG07"/>
<evidence type="ECO:0000313" key="2">
    <source>
        <dbReference type="EnsemblMetazoa" id="ISCW024262-PA"/>
    </source>
</evidence>
<dbReference type="OrthoDB" id="7699125at2759"/>
<sequence length="173" mass="19346">TKPIPCSFKNNSTATFHYVPIIQVLTNVLQVEDVGEEIIREAPNMPPQPEILTGFRDGSLYREKLSGLISNSSLDTIFLLLYTDEVEICNPLGAKRGTHKLCLVYFSILNLHPRHRSQLRQIHLVLIAKYADLQRLGASEILLPLLCDLTLLKEGLTLEIQGESVCLQVLVVA</sequence>
<reference evidence="1 3" key="1">
    <citation type="submission" date="2008-03" db="EMBL/GenBank/DDBJ databases">
        <title>Annotation of Ixodes scapularis.</title>
        <authorList>
            <consortium name="Ixodes scapularis Genome Project Consortium"/>
            <person name="Caler E."/>
            <person name="Hannick L.I."/>
            <person name="Bidwell S."/>
            <person name="Joardar V."/>
            <person name="Thiagarajan M."/>
            <person name="Amedeo P."/>
            <person name="Galinsky K.J."/>
            <person name="Schobel S."/>
            <person name="Inman J."/>
            <person name="Hostetler J."/>
            <person name="Miller J."/>
            <person name="Hammond M."/>
            <person name="Megy K."/>
            <person name="Lawson D."/>
            <person name="Kodira C."/>
            <person name="Sutton G."/>
            <person name="Meyer J."/>
            <person name="Hill C.A."/>
            <person name="Birren B."/>
            <person name="Nene V."/>
            <person name="Collins F."/>
            <person name="Alarcon-Chaidez F."/>
            <person name="Wikel S."/>
            <person name="Strausberg R."/>
        </authorList>
    </citation>
    <scope>NUCLEOTIDE SEQUENCE [LARGE SCALE GENOMIC DNA]</scope>
    <source>
        <strain evidence="3">Wikel</strain>
        <strain evidence="1">Wikel colony</strain>
    </source>
</reference>
<name>B7PG07_IXOSC</name>
<accession>B7PG07</accession>
<feature type="non-terminal residue" evidence="1">
    <location>
        <position position="1"/>
    </location>
</feature>
<dbReference type="InParanoid" id="B7PG07"/>
<dbReference type="EMBL" id="ABJB010153044">
    <property type="status" value="NOT_ANNOTATED_CDS"/>
    <property type="molecule type" value="Genomic_DNA"/>
</dbReference>
<proteinExistence type="predicted"/>
<dbReference type="VEuPathDB" id="VectorBase:ISCI024262"/>
<evidence type="ECO:0000313" key="1">
    <source>
        <dbReference type="EMBL" id="EEC05529.1"/>
    </source>
</evidence>
<gene>
    <name evidence="1" type="ORF">IscW_ISCW024262</name>
</gene>
<dbReference type="EnsemblMetazoa" id="ISCW024262-RA">
    <property type="protein sequence ID" value="ISCW024262-PA"/>
    <property type="gene ID" value="ISCW024262"/>
</dbReference>